<feature type="region of interest" description="Disordered" evidence="2">
    <location>
        <begin position="1"/>
        <end position="40"/>
    </location>
</feature>
<feature type="compositionally biased region" description="Polar residues" evidence="2">
    <location>
        <begin position="479"/>
        <end position="493"/>
    </location>
</feature>
<keyword evidence="4" id="KW-1185">Reference proteome</keyword>
<feature type="compositionally biased region" description="Low complexity" evidence="2">
    <location>
        <begin position="224"/>
        <end position="243"/>
    </location>
</feature>
<evidence type="ECO:0000256" key="1">
    <source>
        <dbReference type="SAM" id="Coils"/>
    </source>
</evidence>
<feature type="region of interest" description="Disordered" evidence="2">
    <location>
        <begin position="340"/>
        <end position="364"/>
    </location>
</feature>
<dbReference type="GO" id="GO:0003723">
    <property type="term" value="F:RNA binding"/>
    <property type="evidence" value="ECO:0007669"/>
    <property type="project" value="TreeGrafter"/>
</dbReference>
<feature type="compositionally biased region" description="Polar residues" evidence="2">
    <location>
        <begin position="244"/>
        <end position="255"/>
    </location>
</feature>
<feature type="compositionally biased region" description="Low complexity" evidence="2">
    <location>
        <begin position="529"/>
        <end position="559"/>
    </location>
</feature>
<feature type="compositionally biased region" description="Polar residues" evidence="2">
    <location>
        <begin position="378"/>
        <end position="396"/>
    </location>
</feature>
<protein>
    <submittedName>
        <fullName evidence="3">Uncharacterized protein</fullName>
    </submittedName>
</protein>
<feature type="compositionally biased region" description="Low complexity" evidence="2">
    <location>
        <begin position="411"/>
        <end position="436"/>
    </location>
</feature>
<feature type="region of interest" description="Disordered" evidence="2">
    <location>
        <begin position="378"/>
        <end position="559"/>
    </location>
</feature>
<feature type="region of interest" description="Disordered" evidence="2">
    <location>
        <begin position="222"/>
        <end position="272"/>
    </location>
</feature>
<feature type="compositionally biased region" description="Polar residues" evidence="2">
    <location>
        <begin position="449"/>
        <end position="468"/>
    </location>
</feature>
<feature type="compositionally biased region" description="Gly residues" evidence="2">
    <location>
        <begin position="509"/>
        <end position="528"/>
    </location>
</feature>
<dbReference type="InterPro" id="IPR028816">
    <property type="entry name" value="Caprin"/>
</dbReference>
<evidence type="ECO:0000256" key="2">
    <source>
        <dbReference type="SAM" id="MobiDB-lite"/>
    </source>
</evidence>
<reference evidence="3" key="1">
    <citation type="submission" date="2021-02" db="EMBL/GenBank/DDBJ databases">
        <authorList>
            <person name="Nowell W R."/>
        </authorList>
    </citation>
    <scope>NUCLEOTIDE SEQUENCE</scope>
</reference>
<evidence type="ECO:0000313" key="3">
    <source>
        <dbReference type="EMBL" id="CAF1014114.1"/>
    </source>
</evidence>
<dbReference type="EMBL" id="CAJNOM010000085">
    <property type="protein sequence ID" value="CAF1014114.1"/>
    <property type="molecule type" value="Genomic_DNA"/>
</dbReference>
<dbReference type="PANTHER" id="PTHR22922:SF19">
    <property type="entry name" value="CAPRIN HOMOLOG"/>
    <property type="match status" value="1"/>
</dbReference>
<evidence type="ECO:0000313" key="4">
    <source>
        <dbReference type="Proteomes" id="UP000663832"/>
    </source>
</evidence>
<name>A0A814HSJ4_9BILA</name>
<feature type="compositionally biased region" description="Low complexity" evidence="2">
    <location>
        <begin position="342"/>
        <end position="364"/>
    </location>
</feature>
<accession>A0A814HSJ4</accession>
<dbReference type="PANTHER" id="PTHR22922">
    <property type="entry name" value="GPI-ANCHORED PROTEIN P137"/>
    <property type="match status" value="1"/>
</dbReference>
<sequence length="559" mass="62161">MPSVTDIHQQSSKISTNNNGKSTPPPQQISSPLTGVTTDSNNVDAITQAVLMLEKKQRNLGKRKEKLESYEQEAKSGKELIKDQKDALAKYGEVIGQIECAKDVHEQLKKIQADSAKIQKRQSKQQAEEKRLLIAQRLREYAQLRYLLDHRPSSLKAEESSLLDELARVIVPSDISLNTITRAVDTVLSIYQGGPLSSTIKNLTGRTSQEVRETIEQLIKQFETSSSTSTSLSSKSTSDDTVTPQQTQLIETVKQTPLVPQAPPTTPASVLPQREQNKQMNNTNDVMGPSLSHTHLVQTNPNEYPLQFDTRNQNIPLQKIIQDNPYFSLDLTTANNNQQVKQDSTNNQQQISNNQDNNQVQSNDPNQYLQTFTVLNSSLTGQTPSQGYTQTPSAPTQQQQQGVNNFDEENSSNVMSSSNVPTDDQQSEEQWQQRRSNSGNVHRGGQYNGTGNKNYSRGGSNNYNQQQWRGPRGGHYDNSYGSGQRQYTENNTRGGSGQRGGPNPNYRGNRGGGNYRGGNRGGNAGYNGNGYQKSSQYQQNNEQQQQQQQVRSAPPNQQS</sequence>
<dbReference type="GO" id="GO:0005737">
    <property type="term" value="C:cytoplasm"/>
    <property type="evidence" value="ECO:0007669"/>
    <property type="project" value="TreeGrafter"/>
</dbReference>
<dbReference type="AlphaFoldDB" id="A0A814HSJ4"/>
<dbReference type="Proteomes" id="UP000663832">
    <property type="component" value="Unassembled WGS sequence"/>
</dbReference>
<feature type="coiled-coil region" evidence="1">
    <location>
        <begin position="53"/>
        <end position="121"/>
    </location>
</feature>
<organism evidence="3 4">
    <name type="scientific">Adineta steineri</name>
    <dbReference type="NCBI Taxonomy" id="433720"/>
    <lineage>
        <taxon>Eukaryota</taxon>
        <taxon>Metazoa</taxon>
        <taxon>Spiralia</taxon>
        <taxon>Gnathifera</taxon>
        <taxon>Rotifera</taxon>
        <taxon>Eurotatoria</taxon>
        <taxon>Bdelloidea</taxon>
        <taxon>Adinetida</taxon>
        <taxon>Adinetidae</taxon>
        <taxon>Adineta</taxon>
    </lineage>
</organism>
<keyword evidence="1" id="KW-0175">Coiled coil</keyword>
<gene>
    <name evidence="3" type="ORF">QVE165_LOCUS15632</name>
</gene>
<dbReference type="OrthoDB" id="10062814at2759"/>
<comment type="caution">
    <text evidence="3">The sequence shown here is derived from an EMBL/GenBank/DDBJ whole genome shotgun (WGS) entry which is preliminary data.</text>
</comment>
<proteinExistence type="predicted"/>